<evidence type="ECO:0000259" key="1">
    <source>
        <dbReference type="Pfam" id="PF13860"/>
    </source>
</evidence>
<gene>
    <name evidence="2" type="ORF">ACFL6M_07830</name>
</gene>
<evidence type="ECO:0000313" key="2">
    <source>
        <dbReference type="EMBL" id="MFC1573488.1"/>
    </source>
</evidence>
<name>A0ABV6YME1_UNCEI</name>
<feature type="non-terminal residue" evidence="2">
    <location>
        <position position="1"/>
    </location>
</feature>
<dbReference type="Proteomes" id="UP001593833">
    <property type="component" value="Unassembled WGS sequence"/>
</dbReference>
<comment type="caution">
    <text evidence="2">The sequence shown here is derived from an EMBL/GenBank/DDBJ whole genome shotgun (WGS) entry which is preliminary data.</text>
</comment>
<organism evidence="2 3">
    <name type="scientific">Eiseniibacteriota bacterium</name>
    <dbReference type="NCBI Taxonomy" id="2212470"/>
    <lineage>
        <taxon>Bacteria</taxon>
        <taxon>Candidatus Eiseniibacteriota</taxon>
    </lineage>
</organism>
<protein>
    <submittedName>
        <fullName evidence="2">FlgD immunoglobulin-like domain containing protein</fullName>
    </submittedName>
</protein>
<reference evidence="2 3" key="1">
    <citation type="submission" date="2024-09" db="EMBL/GenBank/DDBJ databases">
        <authorList>
            <person name="D'Angelo T."/>
        </authorList>
    </citation>
    <scope>NUCLEOTIDE SEQUENCE [LARGE SCALE GENOMIC DNA]</scope>
    <source>
        <strain evidence="2">SAG AM-320-E07</strain>
    </source>
</reference>
<accession>A0ABV6YME1</accession>
<evidence type="ECO:0000313" key="3">
    <source>
        <dbReference type="Proteomes" id="UP001593833"/>
    </source>
</evidence>
<proteinExistence type="predicted"/>
<dbReference type="InterPro" id="IPR025965">
    <property type="entry name" value="FlgD/Vpr_Ig-like"/>
</dbReference>
<dbReference type="EMBL" id="JBHPKH010000183">
    <property type="protein sequence ID" value="MFC1573488.1"/>
    <property type="molecule type" value="Genomic_DNA"/>
</dbReference>
<sequence>EDIMRPWIYKRALCDSAECESGIASCVKLYRWNIGAHEYEYVRTRYLDCIELQVPPEPFSMIRDGWDYYMEDPAYGPALVGEWYDAQMGQVATLWELVGENVNTYDLNDLIVGDPVYPLRSARSIDAMGRIVGIARELDRNAETPHAFLAMPVDRLGVGPDADASAADRFQLRSSSNPFAERTMISFNMPESAPVRVTVHDLLGREIARLADGWHAAGRHERAWMGRSQQGVMLPAGTYWIRLQSGSTVESREVVIPR</sequence>
<dbReference type="Gene3D" id="2.60.40.4070">
    <property type="match status" value="1"/>
</dbReference>
<dbReference type="Pfam" id="PF13860">
    <property type="entry name" value="FlgD_ig"/>
    <property type="match status" value="1"/>
</dbReference>
<keyword evidence="3" id="KW-1185">Reference proteome</keyword>
<feature type="domain" description="FlgD/Vpr Ig-like" evidence="1">
    <location>
        <begin position="184"/>
        <end position="245"/>
    </location>
</feature>